<name>A0A160T9E2_9CHLR</name>
<evidence type="ECO:0000259" key="4">
    <source>
        <dbReference type="PROSITE" id="PS50043"/>
    </source>
</evidence>
<feature type="domain" description="HTH luxR-type" evidence="4">
    <location>
        <begin position="163"/>
        <end position="228"/>
    </location>
</feature>
<dbReference type="InterPro" id="IPR011006">
    <property type="entry name" value="CheY-like_superfamily"/>
</dbReference>
<dbReference type="PRINTS" id="PR00038">
    <property type="entry name" value="HTHLUXR"/>
</dbReference>
<dbReference type="InterPro" id="IPR016032">
    <property type="entry name" value="Sig_transdc_resp-reg_C-effctor"/>
</dbReference>
<dbReference type="KEGG" id="pbf:CFX0092_B0126"/>
<evidence type="ECO:0000256" key="1">
    <source>
        <dbReference type="ARBA" id="ARBA00022553"/>
    </source>
</evidence>
<dbReference type="CDD" id="cd06170">
    <property type="entry name" value="LuxR_C_like"/>
    <property type="match status" value="1"/>
</dbReference>
<dbReference type="AlphaFoldDB" id="A0A160T9E2"/>
<dbReference type="Gene3D" id="3.40.50.2300">
    <property type="match status" value="1"/>
</dbReference>
<gene>
    <name evidence="6" type="primary">yxjL</name>
    <name evidence="6" type="ORF">CFX0092_B0126</name>
</gene>
<protein>
    <submittedName>
        <fullName evidence="6">Uncharacterized transcriptional regulatory protein YxjL</fullName>
    </submittedName>
</protein>
<reference evidence="6" key="1">
    <citation type="submission" date="2016-01" db="EMBL/GenBank/DDBJ databases">
        <authorList>
            <person name="Mcilroy J.S."/>
            <person name="Karst M S."/>
            <person name="Albertsen M."/>
        </authorList>
    </citation>
    <scope>NUCLEOTIDE SEQUENCE</scope>
    <source>
        <strain evidence="6">Cfx-K</strain>
    </source>
</reference>
<dbReference type="PROSITE" id="PS00622">
    <property type="entry name" value="HTH_LUXR_1"/>
    <property type="match status" value="1"/>
</dbReference>
<dbReference type="CDD" id="cd17535">
    <property type="entry name" value="REC_NarL-like"/>
    <property type="match status" value="1"/>
</dbReference>
<dbReference type="GO" id="GO:0003677">
    <property type="term" value="F:DNA binding"/>
    <property type="evidence" value="ECO:0007669"/>
    <property type="project" value="UniProtKB-KW"/>
</dbReference>
<evidence type="ECO:0000259" key="5">
    <source>
        <dbReference type="PROSITE" id="PS50110"/>
    </source>
</evidence>
<dbReference type="Proteomes" id="UP000215027">
    <property type="component" value="Chromosome II"/>
</dbReference>
<dbReference type="SMART" id="SM00448">
    <property type="entry name" value="REC"/>
    <property type="match status" value="1"/>
</dbReference>
<evidence type="ECO:0000313" key="6">
    <source>
        <dbReference type="EMBL" id="CUS05660.1"/>
    </source>
</evidence>
<keyword evidence="7" id="KW-1185">Reference proteome</keyword>
<dbReference type="Pfam" id="PF00196">
    <property type="entry name" value="GerE"/>
    <property type="match status" value="1"/>
</dbReference>
<dbReference type="GO" id="GO:0000160">
    <property type="term" value="P:phosphorelay signal transduction system"/>
    <property type="evidence" value="ECO:0007669"/>
    <property type="project" value="InterPro"/>
</dbReference>
<dbReference type="SUPFAM" id="SSF52172">
    <property type="entry name" value="CheY-like"/>
    <property type="match status" value="1"/>
</dbReference>
<evidence type="ECO:0000313" key="7">
    <source>
        <dbReference type="Proteomes" id="UP000215027"/>
    </source>
</evidence>
<keyword evidence="2" id="KW-0238">DNA-binding</keyword>
<dbReference type="PROSITE" id="PS50043">
    <property type="entry name" value="HTH_LUXR_2"/>
    <property type="match status" value="1"/>
</dbReference>
<feature type="modified residue" description="4-aspartylphosphate" evidence="3">
    <location>
        <position position="70"/>
    </location>
</feature>
<dbReference type="InterPro" id="IPR000792">
    <property type="entry name" value="Tscrpt_reg_LuxR_C"/>
</dbReference>
<feature type="domain" description="Response regulatory" evidence="5">
    <location>
        <begin position="19"/>
        <end position="135"/>
    </location>
</feature>
<organism evidence="6 7">
    <name type="scientific">Candidatus Promineifilum breve</name>
    <dbReference type="NCBI Taxonomy" id="1806508"/>
    <lineage>
        <taxon>Bacteria</taxon>
        <taxon>Bacillati</taxon>
        <taxon>Chloroflexota</taxon>
        <taxon>Ardenticatenia</taxon>
        <taxon>Candidatus Promineifilales</taxon>
        <taxon>Candidatus Promineifilaceae</taxon>
        <taxon>Candidatus Promineifilum</taxon>
    </lineage>
</organism>
<dbReference type="EMBL" id="LN890656">
    <property type="protein sequence ID" value="CUS05660.1"/>
    <property type="molecule type" value="Genomic_DNA"/>
</dbReference>
<proteinExistence type="predicted"/>
<sequence>MMTVSTPSPFYSRPPKRIDVLIADDHAIVRRGLRTLIAGEPDMDVAGEATDGYEVVDRARALNPDVILLDLVMPGQSGLEAISQIKGDNPDARVLVLTSFGDNERVFAAIRAGASGYLLKDASPEQLLQAIHDVHGGESHLHPTIALKMLRELDNPVVTAANRPLTDDPLTEREVEVLRLVAQGLSNQEIAKTLTISERTVGNHIGSILRKLHLANRTQAALYALRRGLVDINSAPVEFVEELPAEEMATEEEEIADEE</sequence>
<dbReference type="Pfam" id="PF00072">
    <property type="entry name" value="Response_reg"/>
    <property type="match status" value="1"/>
</dbReference>
<evidence type="ECO:0000256" key="2">
    <source>
        <dbReference type="ARBA" id="ARBA00023125"/>
    </source>
</evidence>
<dbReference type="SMART" id="SM00421">
    <property type="entry name" value="HTH_LUXR"/>
    <property type="match status" value="1"/>
</dbReference>
<dbReference type="PANTHER" id="PTHR43214:SF37">
    <property type="entry name" value="TRANSCRIPTIONAL REGULATORY PROTEIN YDFI"/>
    <property type="match status" value="1"/>
</dbReference>
<dbReference type="InterPro" id="IPR001789">
    <property type="entry name" value="Sig_transdc_resp-reg_receiver"/>
</dbReference>
<accession>A0A160T9E2</accession>
<dbReference type="SUPFAM" id="SSF46894">
    <property type="entry name" value="C-terminal effector domain of the bipartite response regulators"/>
    <property type="match status" value="1"/>
</dbReference>
<evidence type="ECO:0000256" key="3">
    <source>
        <dbReference type="PROSITE-ProRule" id="PRU00169"/>
    </source>
</evidence>
<keyword evidence="1 3" id="KW-0597">Phosphoprotein</keyword>
<dbReference type="InterPro" id="IPR039420">
    <property type="entry name" value="WalR-like"/>
</dbReference>
<dbReference type="GO" id="GO:0006355">
    <property type="term" value="P:regulation of DNA-templated transcription"/>
    <property type="evidence" value="ECO:0007669"/>
    <property type="project" value="InterPro"/>
</dbReference>
<dbReference type="PANTHER" id="PTHR43214">
    <property type="entry name" value="TWO-COMPONENT RESPONSE REGULATOR"/>
    <property type="match status" value="1"/>
</dbReference>
<dbReference type="RefSeq" id="WP_231911318.1">
    <property type="nucleotide sequence ID" value="NZ_LN890656.1"/>
</dbReference>
<dbReference type="PROSITE" id="PS50110">
    <property type="entry name" value="RESPONSE_REGULATORY"/>
    <property type="match status" value="1"/>
</dbReference>
<dbReference type="InterPro" id="IPR058245">
    <property type="entry name" value="NreC/VraR/RcsB-like_REC"/>
</dbReference>